<organism evidence="1 2">
    <name type="scientific">Parathielavia appendiculata</name>
    <dbReference type="NCBI Taxonomy" id="2587402"/>
    <lineage>
        <taxon>Eukaryota</taxon>
        <taxon>Fungi</taxon>
        <taxon>Dikarya</taxon>
        <taxon>Ascomycota</taxon>
        <taxon>Pezizomycotina</taxon>
        <taxon>Sordariomycetes</taxon>
        <taxon>Sordariomycetidae</taxon>
        <taxon>Sordariales</taxon>
        <taxon>Chaetomiaceae</taxon>
        <taxon>Parathielavia</taxon>
    </lineage>
</organism>
<keyword evidence="2" id="KW-1185">Reference proteome</keyword>
<evidence type="ECO:0000313" key="2">
    <source>
        <dbReference type="Proteomes" id="UP001302602"/>
    </source>
</evidence>
<feature type="non-terminal residue" evidence="1">
    <location>
        <position position="1"/>
    </location>
</feature>
<dbReference type="EMBL" id="MU853245">
    <property type="protein sequence ID" value="KAK4119687.1"/>
    <property type="molecule type" value="Genomic_DNA"/>
</dbReference>
<sequence length="100" mass="11725">NTLLQLYFESAIEEEANEQPFVALETRNQRDRVWTEWTEYVFSSPSPFPGLPPSRELKLDTTRLDVDPCRFWVDFAREPSAPRGQAIVQGFLHKYVENSY</sequence>
<comment type="caution">
    <text evidence="1">The sequence shown here is derived from an EMBL/GenBank/DDBJ whole genome shotgun (WGS) entry which is preliminary data.</text>
</comment>
<feature type="non-terminal residue" evidence="1">
    <location>
        <position position="100"/>
    </location>
</feature>
<dbReference type="RefSeq" id="XP_062643460.1">
    <property type="nucleotide sequence ID" value="XM_062787883.1"/>
</dbReference>
<accession>A0AAN6TS08</accession>
<dbReference type="AlphaFoldDB" id="A0AAN6TS08"/>
<dbReference type="Proteomes" id="UP001302602">
    <property type="component" value="Unassembled WGS sequence"/>
</dbReference>
<protein>
    <submittedName>
        <fullName evidence="1">Uncharacterized protein</fullName>
    </submittedName>
</protein>
<proteinExistence type="predicted"/>
<reference evidence="1" key="1">
    <citation type="journal article" date="2023" name="Mol. Phylogenet. Evol.">
        <title>Genome-scale phylogeny and comparative genomics of the fungal order Sordariales.</title>
        <authorList>
            <person name="Hensen N."/>
            <person name="Bonometti L."/>
            <person name="Westerberg I."/>
            <person name="Brannstrom I.O."/>
            <person name="Guillou S."/>
            <person name="Cros-Aarteil S."/>
            <person name="Calhoun S."/>
            <person name="Haridas S."/>
            <person name="Kuo A."/>
            <person name="Mondo S."/>
            <person name="Pangilinan J."/>
            <person name="Riley R."/>
            <person name="LaButti K."/>
            <person name="Andreopoulos B."/>
            <person name="Lipzen A."/>
            <person name="Chen C."/>
            <person name="Yan M."/>
            <person name="Daum C."/>
            <person name="Ng V."/>
            <person name="Clum A."/>
            <person name="Steindorff A."/>
            <person name="Ohm R.A."/>
            <person name="Martin F."/>
            <person name="Silar P."/>
            <person name="Natvig D.O."/>
            <person name="Lalanne C."/>
            <person name="Gautier V."/>
            <person name="Ament-Velasquez S.L."/>
            <person name="Kruys A."/>
            <person name="Hutchinson M.I."/>
            <person name="Powell A.J."/>
            <person name="Barry K."/>
            <person name="Miller A.N."/>
            <person name="Grigoriev I.V."/>
            <person name="Debuchy R."/>
            <person name="Gladieux P."/>
            <person name="Hiltunen Thoren M."/>
            <person name="Johannesson H."/>
        </authorList>
    </citation>
    <scope>NUCLEOTIDE SEQUENCE</scope>
    <source>
        <strain evidence="1">CBS 731.68</strain>
    </source>
</reference>
<evidence type="ECO:0000313" key="1">
    <source>
        <dbReference type="EMBL" id="KAK4119687.1"/>
    </source>
</evidence>
<gene>
    <name evidence="1" type="ORF">N657DRAFT_549723</name>
</gene>
<reference evidence="1" key="2">
    <citation type="submission" date="2023-05" db="EMBL/GenBank/DDBJ databases">
        <authorList>
            <consortium name="Lawrence Berkeley National Laboratory"/>
            <person name="Steindorff A."/>
            <person name="Hensen N."/>
            <person name="Bonometti L."/>
            <person name="Westerberg I."/>
            <person name="Brannstrom I.O."/>
            <person name="Guillou S."/>
            <person name="Cros-Aarteil S."/>
            <person name="Calhoun S."/>
            <person name="Haridas S."/>
            <person name="Kuo A."/>
            <person name="Mondo S."/>
            <person name="Pangilinan J."/>
            <person name="Riley R."/>
            <person name="Labutti K."/>
            <person name="Andreopoulos B."/>
            <person name="Lipzen A."/>
            <person name="Chen C."/>
            <person name="Yanf M."/>
            <person name="Daum C."/>
            <person name="Ng V."/>
            <person name="Clum A."/>
            <person name="Ohm R."/>
            <person name="Martin F."/>
            <person name="Silar P."/>
            <person name="Natvig D."/>
            <person name="Lalanne C."/>
            <person name="Gautier V."/>
            <person name="Ament-Velasquez S.L."/>
            <person name="Kruys A."/>
            <person name="Hutchinson M.I."/>
            <person name="Powell A.J."/>
            <person name="Barry K."/>
            <person name="Miller A.N."/>
            <person name="Grigoriev I.V."/>
            <person name="Debuchy R."/>
            <person name="Gladieux P."/>
            <person name="Thoren M.H."/>
            <person name="Johannesson H."/>
        </authorList>
    </citation>
    <scope>NUCLEOTIDE SEQUENCE</scope>
    <source>
        <strain evidence="1">CBS 731.68</strain>
    </source>
</reference>
<dbReference type="GeneID" id="87824653"/>
<name>A0AAN6TS08_9PEZI</name>